<proteinExistence type="predicted"/>
<reference evidence="2" key="1">
    <citation type="journal article" date="2020" name="Nat. Genet.">
        <title>Genomic diversifications of five Gossypium allopolyploid species and their impact on cotton improvement.</title>
        <authorList>
            <person name="Chen Z.J."/>
            <person name="Sreedasyam A."/>
            <person name="Ando A."/>
            <person name="Song Q."/>
            <person name="De Santiago L.M."/>
            <person name="Hulse-Kemp A.M."/>
            <person name="Ding M."/>
            <person name="Ye W."/>
            <person name="Kirkbride R.C."/>
            <person name="Jenkins J."/>
            <person name="Plott C."/>
            <person name="Lovell J."/>
            <person name="Lin Y.M."/>
            <person name="Vaughn R."/>
            <person name="Liu B."/>
            <person name="Simpson S."/>
            <person name="Scheffler B.E."/>
            <person name="Wen L."/>
            <person name="Saski C.A."/>
            <person name="Grover C.E."/>
            <person name="Hu G."/>
            <person name="Conover J.L."/>
            <person name="Carlson J.W."/>
            <person name="Shu S."/>
            <person name="Boston L.B."/>
            <person name="Williams M."/>
            <person name="Peterson D.G."/>
            <person name="McGee K."/>
            <person name="Jones D.C."/>
            <person name="Wendel J.F."/>
            <person name="Stelly D.M."/>
            <person name="Grimwood J."/>
            <person name="Schmutz J."/>
        </authorList>
    </citation>
    <scope>NUCLEOTIDE SEQUENCE [LARGE SCALE GENOMIC DNA]</scope>
    <source>
        <strain evidence="2">cv. TM-1</strain>
    </source>
</reference>
<dbReference type="PANTHER" id="PTHR15503:SF45">
    <property type="entry name" value="RNA-DIRECTED DNA POLYMERASE HOMOLOG"/>
    <property type="match status" value="1"/>
</dbReference>
<dbReference type="PANTHER" id="PTHR15503">
    <property type="entry name" value="LDOC1 RELATED"/>
    <property type="match status" value="1"/>
</dbReference>
<dbReference type="AlphaFoldDB" id="A0A1U8PR06"/>
<evidence type="ECO:0000313" key="3">
    <source>
        <dbReference type="RefSeq" id="XP_016752778.1"/>
    </source>
</evidence>
<dbReference type="SUPFAM" id="SSF56672">
    <property type="entry name" value="DNA/RNA polymerases"/>
    <property type="match status" value="1"/>
</dbReference>
<sequence>MQALGTGTVPPLRVVQQPPRGHGQVRGGNELGYSQRVPGKGSTHSYITCTVSQNLGILVESTVSEVTVLSPLRQSVRVNKLFRDVLLEVQGAIFLAGLIELPFGEFDLILGIDWLVKHRVSLDYATKRVVLRTKEDSKVDVIGERQNYLSNMISTLRAEKLVHKGFKNIRTVKNFPDIFLEELPGLPLNREVEFEIELLSGTAPVSIAPCRMVYSKTDDEHDEHLKVVLQILRDKQLYAKYVVSAEGIRVDPQKIEAVLDLKQPKTI</sequence>
<dbReference type="PaxDb" id="3635-A0A1U8PR06"/>
<dbReference type="KEGG" id="ghi:107961045"/>
<evidence type="ECO:0000313" key="2">
    <source>
        <dbReference type="Proteomes" id="UP000818029"/>
    </source>
</evidence>
<accession>A0A1U8PR06</accession>
<feature type="compositionally biased region" description="Low complexity" evidence="1">
    <location>
        <begin position="9"/>
        <end position="20"/>
    </location>
</feature>
<name>A0A1U8PR06_GOSHI</name>
<keyword evidence="2" id="KW-1185">Reference proteome</keyword>
<gene>
    <name evidence="3" type="primary">LOC107961045</name>
</gene>
<dbReference type="Gene3D" id="2.40.70.10">
    <property type="entry name" value="Acid Proteases"/>
    <property type="match status" value="1"/>
</dbReference>
<dbReference type="InterPro" id="IPR043502">
    <property type="entry name" value="DNA/RNA_pol_sf"/>
</dbReference>
<dbReference type="GeneID" id="107961045"/>
<dbReference type="CDD" id="cd00303">
    <property type="entry name" value="retropepsin_like"/>
    <property type="match status" value="1"/>
</dbReference>
<organism evidence="2 3">
    <name type="scientific">Gossypium hirsutum</name>
    <name type="common">Upland cotton</name>
    <name type="synonym">Gossypium mexicanum</name>
    <dbReference type="NCBI Taxonomy" id="3635"/>
    <lineage>
        <taxon>Eukaryota</taxon>
        <taxon>Viridiplantae</taxon>
        <taxon>Streptophyta</taxon>
        <taxon>Embryophyta</taxon>
        <taxon>Tracheophyta</taxon>
        <taxon>Spermatophyta</taxon>
        <taxon>Magnoliopsida</taxon>
        <taxon>eudicotyledons</taxon>
        <taxon>Gunneridae</taxon>
        <taxon>Pentapetalae</taxon>
        <taxon>rosids</taxon>
        <taxon>malvids</taxon>
        <taxon>Malvales</taxon>
        <taxon>Malvaceae</taxon>
        <taxon>Malvoideae</taxon>
        <taxon>Gossypium</taxon>
    </lineage>
</organism>
<feature type="region of interest" description="Disordered" evidence="1">
    <location>
        <begin position="1"/>
        <end position="29"/>
    </location>
</feature>
<reference evidence="3" key="2">
    <citation type="submission" date="2025-08" db="UniProtKB">
        <authorList>
            <consortium name="RefSeq"/>
        </authorList>
    </citation>
    <scope>IDENTIFICATION</scope>
</reference>
<dbReference type="STRING" id="3635.A0A1U8PR06"/>
<dbReference type="InterPro" id="IPR021109">
    <property type="entry name" value="Peptidase_aspartic_dom_sf"/>
</dbReference>
<dbReference type="InterPro" id="IPR032567">
    <property type="entry name" value="RTL1-rel"/>
</dbReference>
<evidence type="ECO:0000256" key="1">
    <source>
        <dbReference type="SAM" id="MobiDB-lite"/>
    </source>
</evidence>
<dbReference type="Proteomes" id="UP000818029">
    <property type="component" value="Chromosome A05"/>
</dbReference>
<dbReference type="Pfam" id="PF08284">
    <property type="entry name" value="RVP_2"/>
    <property type="match status" value="1"/>
</dbReference>
<protein>
    <submittedName>
        <fullName evidence="3">Uncharacterized protein</fullName>
    </submittedName>
</protein>
<dbReference type="RefSeq" id="XP_016752778.1">
    <property type="nucleotide sequence ID" value="XM_016897289.1"/>
</dbReference>